<evidence type="ECO:0000259" key="9">
    <source>
        <dbReference type="PROSITE" id="PS50850"/>
    </source>
</evidence>
<feature type="domain" description="Major facilitator superfamily (MFS) profile" evidence="9">
    <location>
        <begin position="15"/>
        <end position="512"/>
    </location>
</feature>
<feature type="transmembrane region" description="Helical" evidence="8">
    <location>
        <begin position="267"/>
        <end position="292"/>
    </location>
</feature>
<keyword evidence="11" id="KW-1185">Reference proteome</keyword>
<dbReference type="OrthoDB" id="9783823at2"/>
<comment type="caution">
    <text evidence="10">The sequence shown here is derived from an EMBL/GenBank/DDBJ whole genome shotgun (WGS) entry which is preliminary data.</text>
</comment>
<dbReference type="PANTHER" id="PTHR48020:SF12">
    <property type="entry name" value="PROTON MYO-INOSITOL COTRANSPORTER"/>
    <property type="match status" value="1"/>
</dbReference>
<dbReference type="EMBL" id="JPOS01000081">
    <property type="protein sequence ID" value="KGE86274.1"/>
    <property type="molecule type" value="Genomic_DNA"/>
</dbReference>
<evidence type="ECO:0000313" key="11">
    <source>
        <dbReference type="Proteomes" id="UP000029736"/>
    </source>
</evidence>
<dbReference type="PROSITE" id="PS00216">
    <property type="entry name" value="SUGAR_TRANSPORT_1"/>
    <property type="match status" value="1"/>
</dbReference>
<dbReference type="PROSITE" id="PS00217">
    <property type="entry name" value="SUGAR_TRANSPORT_2"/>
    <property type="match status" value="1"/>
</dbReference>
<evidence type="ECO:0000256" key="8">
    <source>
        <dbReference type="SAM" id="Phobius"/>
    </source>
</evidence>
<dbReference type="InterPro" id="IPR050814">
    <property type="entry name" value="Myo-inositol_Transporter"/>
</dbReference>
<organism evidence="10 11">
    <name type="scientific">Phaeodactylibacter xiamenensis</name>
    <dbReference type="NCBI Taxonomy" id="1524460"/>
    <lineage>
        <taxon>Bacteria</taxon>
        <taxon>Pseudomonadati</taxon>
        <taxon>Bacteroidota</taxon>
        <taxon>Saprospiria</taxon>
        <taxon>Saprospirales</taxon>
        <taxon>Haliscomenobacteraceae</taxon>
        <taxon>Phaeodactylibacter</taxon>
    </lineage>
</organism>
<evidence type="ECO:0000256" key="4">
    <source>
        <dbReference type="ARBA" id="ARBA00022692"/>
    </source>
</evidence>
<feature type="transmembrane region" description="Helical" evidence="8">
    <location>
        <begin position="453"/>
        <end position="473"/>
    </location>
</feature>
<feature type="transmembrane region" description="Helical" evidence="8">
    <location>
        <begin position="485"/>
        <end position="505"/>
    </location>
</feature>
<dbReference type="AlphaFoldDB" id="A0A098S1P8"/>
<keyword evidence="4 8" id="KW-0812">Transmembrane</keyword>
<dbReference type="PANTHER" id="PTHR48020">
    <property type="entry name" value="PROTON MYO-INOSITOL COTRANSPORTER"/>
    <property type="match status" value="1"/>
</dbReference>
<dbReference type="SUPFAM" id="SSF103473">
    <property type="entry name" value="MFS general substrate transporter"/>
    <property type="match status" value="1"/>
</dbReference>
<feature type="transmembrane region" description="Helical" evidence="8">
    <location>
        <begin position="81"/>
        <end position="104"/>
    </location>
</feature>
<evidence type="ECO:0000256" key="2">
    <source>
        <dbReference type="ARBA" id="ARBA00010992"/>
    </source>
</evidence>
<keyword evidence="6 8" id="KW-0472">Membrane</keyword>
<dbReference type="PRINTS" id="PR00171">
    <property type="entry name" value="SUGRTRNSPORT"/>
</dbReference>
<feature type="transmembrane region" description="Helical" evidence="8">
    <location>
        <begin position="333"/>
        <end position="353"/>
    </location>
</feature>
<evidence type="ECO:0000256" key="3">
    <source>
        <dbReference type="ARBA" id="ARBA00022448"/>
    </source>
</evidence>
<feature type="transmembrane region" description="Helical" evidence="8">
    <location>
        <begin position="50"/>
        <end position="69"/>
    </location>
</feature>
<evidence type="ECO:0000256" key="7">
    <source>
        <dbReference type="RuleBase" id="RU003346"/>
    </source>
</evidence>
<dbReference type="PROSITE" id="PS50850">
    <property type="entry name" value="MFS"/>
    <property type="match status" value="1"/>
</dbReference>
<dbReference type="Pfam" id="PF00083">
    <property type="entry name" value="Sugar_tr"/>
    <property type="match status" value="2"/>
</dbReference>
<feature type="transmembrane region" description="Helical" evidence="8">
    <location>
        <begin position="304"/>
        <end position="326"/>
    </location>
</feature>
<dbReference type="InterPro" id="IPR003663">
    <property type="entry name" value="Sugar/inositol_transpt"/>
</dbReference>
<keyword evidence="5 8" id="KW-1133">Transmembrane helix</keyword>
<dbReference type="InterPro" id="IPR005829">
    <property type="entry name" value="Sugar_transporter_CS"/>
</dbReference>
<evidence type="ECO:0000256" key="1">
    <source>
        <dbReference type="ARBA" id="ARBA00004141"/>
    </source>
</evidence>
<sequence>MMMQNKTSSGQMTRLALIISLGGFLFGFDASVISGAIRFLVPEFGLSDLALGWVVASLTFTSTLAMMVAGPLSDRIGRKKLLLIIAFMYAFSALFSAIAPTYGILVAARMLGGLAVGASLIIAPMYIAELSPPEKRGRMVSINQLNIVIGFSAAYFSNYFLLQASGSGAEWVQSMGIDTNTWRWMLGVELLPALAYFGTLFAVPESPRWLVMQGREEEAAVVIGQLSGEAEATAQIQAIKESVQAKDAGDSLGQKLRRLFRPTLRKVLWVAAIVGILQQLTGVNAIFFYAPFIFEQSGIGSDAAFSQAIYVGLLNVVFTLIAMSLIDRIGRKPLLLVGLLGIALSMGLVSYGFQQATYELTTVAVAGLPESIDRSLLAQVTDVAYEDDLAFKTALKAVLGRTVYVANEAVILQSAANINPTLILTGILGFVAFFAVSLGSVMWVLFSELFPNYIRAVAVSFVGFINSVVSFSVQQFFPWELANLGNALTFGLFGGFAAIGFLLVWRLLPETKSRSLEELEKELITDD</sequence>
<feature type="transmembrane region" description="Helical" evidence="8">
    <location>
        <begin position="182"/>
        <end position="203"/>
    </location>
</feature>
<dbReference type="InterPro" id="IPR005828">
    <property type="entry name" value="MFS_sugar_transport-like"/>
</dbReference>
<accession>A0A098S1P8</accession>
<dbReference type="InterPro" id="IPR036259">
    <property type="entry name" value="MFS_trans_sf"/>
</dbReference>
<dbReference type="GO" id="GO:0022857">
    <property type="term" value="F:transmembrane transporter activity"/>
    <property type="evidence" value="ECO:0007669"/>
    <property type="project" value="InterPro"/>
</dbReference>
<evidence type="ECO:0000256" key="6">
    <source>
        <dbReference type="ARBA" id="ARBA00023136"/>
    </source>
</evidence>
<dbReference type="Gene3D" id="1.20.1250.20">
    <property type="entry name" value="MFS general substrate transporter like domains"/>
    <property type="match status" value="2"/>
</dbReference>
<gene>
    <name evidence="10" type="ORF">IX84_22980</name>
</gene>
<dbReference type="STRING" id="1524460.IX84_22980"/>
<dbReference type="InterPro" id="IPR020846">
    <property type="entry name" value="MFS_dom"/>
</dbReference>
<dbReference type="NCBIfam" id="TIGR00879">
    <property type="entry name" value="SP"/>
    <property type="match status" value="1"/>
</dbReference>
<keyword evidence="3 7" id="KW-0813">Transport</keyword>
<dbReference type="Proteomes" id="UP000029736">
    <property type="component" value="Unassembled WGS sequence"/>
</dbReference>
<comment type="subcellular location">
    <subcellularLocation>
        <location evidence="1">Membrane</location>
        <topology evidence="1">Multi-pass membrane protein</topology>
    </subcellularLocation>
</comment>
<feature type="transmembrane region" description="Helical" evidence="8">
    <location>
        <begin position="422"/>
        <end position="446"/>
    </location>
</feature>
<dbReference type="GO" id="GO:0016020">
    <property type="term" value="C:membrane"/>
    <property type="evidence" value="ECO:0007669"/>
    <property type="project" value="UniProtKB-SubCell"/>
</dbReference>
<evidence type="ECO:0000313" key="10">
    <source>
        <dbReference type="EMBL" id="KGE86274.1"/>
    </source>
</evidence>
<name>A0A098S1P8_9BACT</name>
<protein>
    <submittedName>
        <fullName evidence="10">MFS transporter</fullName>
    </submittedName>
</protein>
<evidence type="ECO:0000256" key="5">
    <source>
        <dbReference type="ARBA" id="ARBA00022989"/>
    </source>
</evidence>
<reference evidence="10 11" key="1">
    <citation type="journal article" date="2014" name="Int. J. Syst. Evol. Microbiol.">
        <title>Phaeodactylibacter xiamenensis gen. nov., sp. nov., a member of the family Saprospiraceae isolated from the marine alga Phaeodactylum tricornutum.</title>
        <authorList>
            <person name="Chen Z.Jr."/>
            <person name="Lei X."/>
            <person name="Lai Q."/>
            <person name="Li Y."/>
            <person name="Zhang B."/>
            <person name="Zhang J."/>
            <person name="Zhang H."/>
            <person name="Yang L."/>
            <person name="Zheng W."/>
            <person name="Tian Y."/>
            <person name="Yu Z."/>
            <person name="Xu H.Jr."/>
            <person name="Zheng T."/>
        </authorList>
    </citation>
    <scope>NUCLEOTIDE SEQUENCE [LARGE SCALE GENOMIC DNA]</scope>
    <source>
        <strain evidence="10 11">KD52</strain>
    </source>
</reference>
<dbReference type="RefSeq" id="WP_152605191.1">
    <property type="nucleotide sequence ID" value="NZ_JBKAGJ010000013.1"/>
</dbReference>
<feature type="transmembrane region" description="Helical" evidence="8">
    <location>
        <begin position="140"/>
        <end position="162"/>
    </location>
</feature>
<feature type="transmembrane region" description="Helical" evidence="8">
    <location>
        <begin position="110"/>
        <end position="128"/>
    </location>
</feature>
<comment type="similarity">
    <text evidence="2 7">Belongs to the major facilitator superfamily. Sugar transporter (TC 2.A.1.1) family.</text>
</comment>
<proteinExistence type="inferred from homology"/>